<protein>
    <recommendedName>
        <fullName evidence="3">DUF5050 domain-containing protein</fullName>
    </recommendedName>
</protein>
<gene>
    <name evidence="1" type="ORF">HMPREF9013_1068</name>
</gene>
<dbReference type="STRING" id="679192.HMPREF9013_1068"/>
<evidence type="ECO:0000313" key="1">
    <source>
        <dbReference type="EMBL" id="EFC06360.1"/>
    </source>
</evidence>
<dbReference type="Proteomes" id="UP000005017">
    <property type="component" value="Unassembled WGS sequence"/>
</dbReference>
<dbReference type="AlphaFoldDB" id="D2MMT4"/>
<accession>D2MMT4</accession>
<sequence length="289" mass="33541">MKKGKVFVALVMLLVGCSKPVVQKKEPPKKPLNSHFQVVKHYETKSVAGDSANFHYLERNKLYTSMERYDQEILLQYRSKSLGYIDITNGKYTSIYHFKDRVRCWDFFVQGKGFYYSEFEEDGEIVTVGYQENGQRKKIDEGVVVNPWALPMFNKVEGNRLLYQIITRENGRHFHQLKTINLDYPNDVKTLYKEEVKPEINSNYRYSVNQNRVTFNKREGKKGWYLSLDLKTGKVTDVTGVIEDPIISDALYLGNNQYLLENIDGHSSVVYDIEKKKKSLVLGGIEAYG</sequence>
<evidence type="ECO:0008006" key="3">
    <source>
        <dbReference type="Google" id="ProtNLM"/>
    </source>
</evidence>
<dbReference type="EMBL" id="ADFR01000002">
    <property type="protein sequence ID" value="EFC06360.1"/>
    <property type="molecule type" value="Genomic_DNA"/>
</dbReference>
<name>D2MMT4_9FIRM</name>
<evidence type="ECO:0000313" key="2">
    <source>
        <dbReference type="Proteomes" id="UP000005017"/>
    </source>
</evidence>
<keyword evidence="2" id="KW-1185">Reference proteome</keyword>
<proteinExistence type="predicted"/>
<dbReference type="eggNOG" id="ENOG502ZPDZ">
    <property type="taxonomic scope" value="Bacteria"/>
</dbReference>
<dbReference type="RefSeq" id="WP_006626705.1">
    <property type="nucleotide sequence ID" value="NZ_ADFR01000002.1"/>
</dbReference>
<reference evidence="2" key="1">
    <citation type="submission" date="2009-12" db="EMBL/GenBank/DDBJ databases">
        <title>Sequence of Clostridiales genomosp. BVAB3 str. UPII9-5.</title>
        <authorList>
            <person name="Madupu R."/>
            <person name="Durkin A.S."/>
            <person name="Torralba M."/>
            <person name="Methe B."/>
            <person name="Sutton G.G."/>
            <person name="Strausberg R.L."/>
            <person name="Nelson K.E."/>
        </authorList>
    </citation>
    <scope>NUCLEOTIDE SEQUENCE [LARGE SCALE GENOMIC DNA]</scope>
    <source>
        <strain evidence="2">W1219</strain>
    </source>
</reference>
<comment type="caution">
    <text evidence="1">The sequence shown here is derived from an EMBL/GenBank/DDBJ whole genome shotgun (WGS) entry which is preliminary data.</text>
</comment>
<dbReference type="SUPFAM" id="SSF69304">
    <property type="entry name" value="Tricorn protease N-terminal domain"/>
    <property type="match status" value="1"/>
</dbReference>
<dbReference type="PROSITE" id="PS51257">
    <property type="entry name" value="PROKAR_LIPOPROTEIN"/>
    <property type="match status" value="1"/>
</dbReference>
<organism evidence="1 2">
    <name type="scientific">Bulleidia extructa W1219</name>
    <dbReference type="NCBI Taxonomy" id="679192"/>
    <lineage>
        <taxon>Bacteria</taxon>
        <taxon>Bacillati</taxon>
        <taxon>Bacillota</taxon>
        <taxon>Erysipelotrichia</taxon>
        <taxon>Erysipelotrichales</taxon>
        <taxon>Erysipelotrichaceae</taxon>
        <taxon>Bulleidia</taxon>
    </lineage>
</organism>